<keyword evidence="10" id="KW-0407">Ion channel</keyword>
<keyword evidence="6" id="KW-0630">Potassium</keyword>
<evidence type="ECO:0000256" key="6">
    <source>
        <dbReference type="ARBA" id="ARBA00022958"/>
    </source>
</evidence>
<evidence type="ECO:0000259" key="12">
    <source>
        <dbReference type="Pfam" id="PF07885"/>
    </source>
</evidence>
<sequence length="310" mass="35402">MAKRIKDPGIGKSSNRHAKRFINQDGSFNIKHVNRPSSLSESYNYLISISWWKFFLWVVVGYILVNSLFAIIYIILGVSDIAEPTGSIFMDFLNAFFFSAQTITTVGYGAMAPKGMLFGIISSFEALIGLLSFSFITGLLYGRFSKPKANIKFSNSIVLLEHNGVDSIMFRLMSGSSNVMIRPKIEATLALSQEGDDKKYINNFYSLNLERNSITYLPTTWTIVHPIDEKSPLKEFNREELSQLTAEILLLVSYYDESFNQEVHQVHSYVLKNLKKDHRFTPAFYYNELGYTVLDHDKLNKTYENKPGKL</sequence>
<dbReference type="Gene3D" id="1.10.287.70">
    <property type="match status" value="1"/>
</dbReference>
<feature type="transmembrane region" description="Helical" evidence="11">
    <location>
        <begin position="116"/>
        <end position="142"/>
    </location>
</feature>
<dbReference type="InterPro" id="IPR041647">
    <property type="entry name" value="IRK_C"/>
</dbReference>
<evidence type="ECO:0000256" key="9">
    <source>
        <dbReference type="ARBA" id="ARBA00023136"/>
    </source>
</evidence>
<dbReference type="SUPFAM" id="SSF81324">
    <property type="entry name" value="Voltage-gated potassium channels"/>
    <property type="match status" value="1"/>
</dbReference>
<proteinExistence type="predicted"/>
<keyword evidence="9 11" id="KW-0472">Membrane</keyword>
<keyword evidence="2" id="KW-0813">Transport</keyword>
<dbReference type="GO" id="GO:0005242">
    <property type="term" value="F:inward rectifier potassium channel activity"/>
    <property type="evidence" value="ECO:0007669"/>
    <property type="project" value="InterPro"/>
</dbReference>
<name>A0A936ZV32_9FLAO</name>
<evidence type="ECO:0000256" key="3">
    <source>
        <dbReference type="ARBA" id="ARBA00022538"/>
    </source>
</evidence>
<dbReference type="PRINTS" id="PR01320">
    <property type="entry name" value="KIRCHANNEL"/>
</dbReference>
<feature type="transmembrane region" description="Helical" evidence="11">
    <location>
        <begin position="54"/>
        <end position="76"/>
    </location>
</feature>
<dbReference type="PANTHER" id="PTHR11767:SF102">
    <property type="entry name" value="INWARDLY RECTIFYING POTASSIUM CHANNEL 1, ISOFORM F"/>
    <property type="match status" value="1"/>
</dbReference>
<dbReference type="InterPro" id="IPR016449">
    <property type="entry name" value="K_chnl_inward-rec_Kir"/>
</dbReference>
<dbReference type="InterPro" id="IPR013518">
    <property type="entry name" value="K_chnl_inward-rec_Kir_cyto"/>
</dbReference>
<comment type="subcellular location">
    <subcellularLocation>
        <location evidence="1">Membrane</location>
        <topology evidence="1">Multi-pass membrane protein</topology>
    </subcellularLocation>
</comment>
<keyword evidence="3" id="KW-0633">Potassium transport</keyword>
<dbReference type="PANTHER" id="PTHR11767">
    <property type="entry name" value="INWARD RECTIFIER POTASSIUM CHANNEL"/>
    <property type="match status" value="1"/>
</dbReference>
<evidence type="ECO:0000313" key="14">
    <source>
        <dbReference type="EMBL" id="MBL0682530.1"/>
    </source>
</evidence>
<evidence type="ECO:0000256" key="5">
    <source>
        <dbReference type="ARBA" id="ARBA00022882"/>
    </source>
</evidence>
<dbReference type="GO" id="GO:0034765">
    <property type="term" value="P:regulation of monoatomic ion transmembrane transport"/>
    <property type="evidence" value="ECO:0007669"/>
    <property type="project" value="TreeGrafter"/>
</dbReference>
<keyword evidence="7 11" id="KW-1133">Transmembrane helix</keyword>
<keyword evidence="8" id="KW-0406">Ion transport</keyword>
<dbReference type="GO" id="GO:0005886">
    <property type="term" value="C:plasma membrane"/>
    <property type="evidence" value="ECO:0007669"/>
    <property type="project" value="TreeGrafter"/>
</dbReference>
<organism evidence="14 15">
    <name type="scientific">Aquimarina mytili</name>
    <dbReference type="NCBI Taxonomy" id="874423"/>
    <lineage>
        <taxon>Bacteria</taxon>
        <taxon>Pseudomonadati</taxon>
        <taxon>Bacteroidota</taxon>
        <taxon>Flavobacteriia</taxon>
        <taxon>Flavobacteriales</taxon>
        <taxon>Flavobacteriaceae</taxon>
        <taxon>Aquimarina</taxon>
    </lineage>
</organism>
<evidence type="ECO:0000256" key="8">
    <source>
        <dbReference type="ARBA" id="ARBA00023065"/>
    </source>
</evidence>
<dbReference type="Proteomes" id="UP000651057">
    <property type="component" value="Unassembled WGS sequence"/>
</dbReference>
<dbReference type="RefSeq" id="WP_201916598.1">
    <property type="nucleotide sequence ID" value="NZ_BAABAX010000021.1"/>
</dbReference>
<feature type="domain" description="Inward rectifier potassium channel C-terminal" evidence="13">
    <location>
        <begin position="151"/>
        <end position="304"/>
    </location>
</feature>
<dbReference type="InterPro" id="IPR013099">
    <property type="entry name" value="K_chnl_dom"/>
</dbReference>
<evidence type="ECO:0000259" key="13">
    <source>
        <dbReference type="Pfam" id="PF17655"/>
    </source>
</evidence>
<dbReference type="InterPro" id="IPR014756">
    <property type="entry name" value="Ig_E-set"/>
</dbReference>
<dbReference type="SUPFAM" id="SSF81296">
    <property type="entry name" value="E set domains"/>
    <property type="match status" value="1"/>
</dbReference>
<evidence type="ECO:0000256" key="2">
    <source>
        <dbReference type="ARBA" id="ARBA00022448"/>
    </source>
</evidence>
<comment type="caution">
    <text evidence="14">The sequence shown here is derived from an EMBL/GenBank/DDBJ whole genome shotgun (WGS) entry which is preliminary data.</text>
</comment>
<dbReference type="Gene3D" id="2.60.40.1400">
    <property type="entry name" value="G protein-activated inward rectifier potassium channel 1"/>
    <property type="match status" value="1"/>
</dbReference>
<evidence type="ECO:0000313" key="15">
    <source>
        <dbReference type="Proteomes" id="UP000651057"/>
    </source>
</evidence>
<dbReference type="GO" id="GO:1990573">
    <property type="term" value="P:potassium ion import across plasma membrane"/>
    <property type="evidence" value="ECO:0007669"/>
    <property type="project" value="TreeGrafter"/>
</dbReference>
<dbReference type="AlphaFoldDB" id="A0A936ZV32"/>
<feature type="domain" description="Potassium channel" evidence="12">
    <location>
        <begin position="70"/>
        <end position="140"/>
    </location>
</feature>
<evidence type="ECO:0000256" key="11">
    <source>
        <dbReference type="SAM" id="Phobius"/>
    </source>
</evidence>
<gene>
    <name evidence="14" type="ORF">JJQ60_03325</name>
</gene>
<evidence type="ECO:0000256" key="1">
    <source>
        <dbReference type="ARBA" id="ARBA00004141"/>
    </source>
</evidence>
<evidence type="ECO:0000256" key="7">
    <source>
        <dbReference type="ARBA" id="ARBA00022989"/>
    </source>
</evidence>
<dbReference type="EMBL" id="JAERQJ010000001">
    <property type="protein sequence ID" value="MBL0682530.1"/>
    <property type="molecule type" value="Genomic_DNA"/>
</dbReference>
<accession>A0A936ZV32</accession>
<feature type="transmembrane region" description="Helical" evidence="11">
    <location>
        <begin position="88"/>
        <end position="110"/>
    </location>
</feature>
<keyword evidence="5" id="KW-0851">Voltage-gated channel</keyword>
<dbReference type="Pfam" id="PF07885">
    <property type="entry name" value="Ion_trans_2"/>
    <property type="match status" value="1"/>
</dbReference>
<dbReference type="Pfam" id="PF17655">
    <property type="entry name" value="IRK_C"/>
    <property type="match status" value="1"/>
</dbReference>
<protein>
    <submittedName>
        <fullName evidence="14">Ion transporter</fullName>
    </submittedName>
</protein>
<evidence type="ECO:0000256" key="10">
    <source>
        <dbReference type="ARBA" id="ARBA00023303"/>
    </source>
</evidence>
<keyword evidence="15" id="KW-1185">Reference proteome</keyword>
<reference evidence="14" key="1">
    <citation type="submission" date="2021-01" db="EMBL/GenBank/DDBJ databases">
        <authorList>
            <person name="Zhong Y.L."/>
        </authorList>
    </citation>
    <scope>NUCLEOTIDE SEQUENCE</scope>
    <source>
        <strain evidence="14">KCTC 23302</strain>
    </source>
</reference>
<keyword evidence="4 11" id="KW-0812">Transmembrane</keyword>
<dbReference type="GO" id="GO:0034702">
    <property type="term" value="C:monoatomic ion channel complex"/>
    <property type="evidence" value="ECO:0007669"/>
    <property type="project" value="UniProtKB-KW"/>
</dbReference>
<evidence type="ECO:0000256" key="4">
    <source>
        <dbReference type="ARBA" id="ARBA00022692"/>
    </source>
</evidence>